<feature type="domain" description="Helicase C-terminal" evidence="10">
    <location>
        <begin position="421"/>
        <end position="570"/>
    </location>
</feature>
<evidence type="ECO:0000313" key="12">
    <source>
        <dbReference type="EMBL" id="JAS33697.1"/>
    </source>
</evidence>
<keyword evidence="3 7" id="KW-0347">Helicase</keyword>
<dbReference type="EC" id="3.6.4.13" evidence="7"/>
<dbReference type="Pfam" id="PF00270">
    <property type="entry name" value="DEAD"/>
    <property type="match status" value="1"/>
</dbReference>
<evidence type="ECO:0000256" key="8">
    <source>
        <dbReference type="SAM" id="MobiDB-lite"/>
    </source>
</evidence>
<dbReference type="EMBL" id="GEDC01003601">
    <property type="protein sequence ID" value="JAS33697.1"/>
    <property type="molecule type" value="Transcribed_RNA"/>
</dbReference>
<comment type="similarity">
    <text evidence="7">Belongs to the DEAD box helicase family.</text>
</comment>
<dbReference type="GO" id="GO:0016787">
    <property type="term" value="F:hydrolase activity"/>
    <property type="evidence" value="ECO:0007669"/>
    <property type="project" value="UniProtKB-KW"/>
</dbReference>
<keyword evidence="5 7" id="KW-0694">RNA-binding</keyword>
<dbReference type="InterPro" id="IPR001650">
    <property type="entry name" value="Helicase_C-like"/>
</dbReference>
<organism evidence="12">
    <name type="scientific">Clastoptera arizonana</name>
    <name type="common">Arizona spittle bug</name>
    <dbReference type="NCBI Taxonomy" id="38151"/>
    <lineage>
        <taxon>Eukaryota</taxon>
        <taxon>Metazoa</taxon>
        <taxon>Ecdysozoa</taxon>
        <taxon>Arthropoda</taxon>
        <taxon>Hexapoda</taxon>
        <taxon>Insecta</taxon>
        <taxon>Pterygota</taxon>
        <taxon>Neoptera</taxon>
        <taxon>Paraneoptera</taxon>
        <taxon>Hemiptera</taxon>
        <taxon>Auchenorrhyncha</taxon>
        <taxon>Cercopoidea</taxon>
        <taxon>Clastopteridae</taxon>
        <taxon>Clastoptera</taxon>
    </lineage>
</organism>
<dbReference type="InterPro" id="IPR014001">
    <property type="entry name" value="Helicase_ATP-bd"/>
</dbReference>
<feature type="domain" description="Helicase ATP-binding" evidence="9">
    <location>
        <begin position="151"/>
        <end position="374"/>
    </location>
</feature>
<dbReference type="AlphaFoldDB" id="A0A1B6E718"/>
<dbReference type="InterPro" id="IPR011545">
    <property type="entry name" value="DEAD/DEAH_box_helicase_dom"/>
</dbReference>
<keyword evidence="2 7" id="KW-0378">Hydrolase</keyword>
<dbReference type="GO" id="GO:0003724">
    <property type="term" value="F:RNA helicase activity"/>
    <property type="evidence" value="ECO:0007669"/>
    <property type="project" value="UniProtKB-EC"/>
</dbReference>
<evidence type="ECO:0000256" key="5">
    <source>
        <dbReference type="ARBA" id="ARBA00022884"/>
    </source>
</evidence>
<feature type="region of interest" description="Disordered" evidence="8">
    <location>
        <begin position="45"/>
        <end position="67"/>
    </location>
</feature>
<dbReference type="SUPFAM" id="SSF52540">
    <property type="entry name" value="P-loop containing nucleoside triphosphate hydrolases"/>
    <property type="match status" value="1"/>
</dbReference>
<dbReference type="PROSITE" id="PS51192">
    <property type="entry name" value="HELICASE_ATP_BIND_1"/>
    <property type="match status" value="1"/>
</dbReference>
<evidence type="ECO:0000256" key="1">
    <source>
        <dbReference type="ARBA" id="ARBA00022741"/>
    </source>
</evidence>
<dbReference type="CDD" id="cd18787">
    <property type="entry name" value="SF2_C_DEAD"/>
    <property type="match status" value="1"/>
</dbReference>
<feature type="domain" description="DEAD-box RNA helicase Q" evidence="11">
    <location>
        <begin position="119"/>
        <end position="147"/>
    </location>
</feature>
<dbReference type="CDD" id="cd17946">
    <property type="entry name" value="DEADc_DDX24"/>
    <property type="match status" value="1"/>
</dbReference>
<comment type="catalytic activity">
    <reaction evidence="7">
        <text>ATP + H2O = ADP + phosphate + H(+)</text>
        <dbReference type="Rhea" id="RHEA:13065"/>
        <dbReference type="ChEBI" id="CHEBI:15377"/>
        <dbReference type="ChEBI" id="CHEBI:15378"/>
        <dbReference type="ChEBI" id="CHEBI:30616"/>
        <dbReference type="ChEBI" id="CHEBI:43474"/>
        <dbReference type="ChEBI" id="CHEBI:456216"/>
        <dbReference type="EC" id="3.6.4.13"/>
    </reaction>
</comment>
<comment type="domain">
    <text evidence="7">The Q motif is unique to and characteristic of the DEAD box family of RNA helicases and controls ATP binding and hydrolysis.</text>
</comment>
<gene>
    <name evidence="12" type="ORF">g.10399</name>
</gene>
<feature type="short sequence motif" description="Q motif" evidence="6">
    <location>
        <begin position="119"/>
        <end position="147"/>
    </location>
</feature>
<proteinExistence type="inferred from homology"/>
<evidence type="ECO:0000256" key="7">
    <source>
        <dbReference type="RuleBase" id="RU365068"/>
    </source>
</evidence>
<dbReference type="PROSITE" id="PS51194">
    <property type="entry name" value="HELICASE_CTER"/>
    <property type="match status" value="1"/>
</dbReference>
<evidence type="ECO:0000256" key="6">
    <source>
        <dbReference type="PROSITE-ProRule" id="PRU00552"/>
    </source>
</evidence>
<dbReference type="Gene3D" id="3.40.50.300">
    <property type="entry name" value="P-loop containing nucleotide triphosphate hydrolases"/>
    <property type="match status" value="2"/>
</dbReference>
<protein>
    <recommendedName>
        <fullName evidence="7">ATP-dependent RNA helicase</fullName>
        <ecNumber evidence="7">3.6.4.13</ecNumber>
    </recommendedName>
</protein>
<evidence type="ECO:0000256" key="2">
    <source>
        <dbReference type="ARBA" id="ARBA00022801"/>
    </source>
</evidence>
<comment type="function">
    <text evidence="7">RNA helicase.</text>
</comment>
<keyword evidence="4 7" id="KW-0067">ATP-binding</keyword>
<dbReference type="InterPro" id="IPR014014">
    <property type="entry name" value="RNA_helicase_DEAD_Q_motif"/>
</dbReference>
<dbReference type="PROSITE" id="PS51195">
    <property type="entry name" value="Q_MOTIF"/>
    <property type="match status" value="1"/>
</dbReference>
<keyword evidence="1 7" id="KW-0547">Nucleotide-binding</keyword>
<dbReference type="PANTHER" id="PTHR24031">
    <property type="entry name" value="RNA HELICASE"/>
    <property type="match status" value="1"/>
</dbReference>
<dbReference type="GO" id="GO:0003723">
    <property type="term" value="F:RNA binding"/>
    <property type="evidence" value="ECO:0007669"/>
    <property type="project" value="UniProtKB-UniRule"/>
</dbReference>
<name>A0A1B6E718_9HEMI</name>
<sequence>MVKKDKTVPTWKPVVLEGNILAGGVEGLVGIEELNDYSLITSHNQQQHKHLKRKNSLVKKKGDSNKSNSLKKIKFQETFSRDQSSLPKKVKLIGCKRAEVILNNTEESVESLKSSFLELPWSNINVPKPVIKALIEQGFSEPTEIQALTIPPAILGRRDILGAAETGSGKTLAFGIPIIYGILKNLESESEDNKCDSIEESELESDQDEIIDGTDCVKVVNLGLVEKKKCGQLWALILTPTRELAIQIKNHLVAALKYTQIKVAVVVGGMSAQKQERLLKKQPHIVVATPGRLWELVSQGEQHFANLENIKYLAIDETDRMTEVNHFPELRSLLEKINADPEKQKLRQNFVFSATLTLVHDPPSHLKKKKKNKKQKFSVEAKLKNLISVLGITNPKVVDITQKTGITHLLTESSIVCSFEQKDYYLYYFLQRHPGRTLVFCNSISCVRRLASLLNLLKCQPLPLHANMMQRQRLKNLERFRDLPNGLLLATDVAARGLDIPKVEHVIHYQVPRTSETYIHRSGRTARANNEGLTLLLIEPSEMSLYQKLLMTLKRDKEIPEFPVAEGIMSAVKERVNLARDLDQIQLAHKRTNSKVGWLEKSAQEMDILLDDDEKPEHFDDQTMANLKKSMTAKKKKLNLLLTKSLPSKFPSKTYSILNTNTTVISGSSWISQSALEIVKSNCKEENKIKMYKKRQKPKQNV</sequence>
<dbReference type="InterPro" id="IPR027417">
    <property type="entry name" value="P-loop_NTPase"/>
</dbReference>
<evidence type="ECO:0000259" key="10">
    <source>
        <dbReference type="PROSITE" id="PS51194"/>
    </source>
</evidence>
<evidence type="ECO:0000259" key="11">
    <source>
        <dbReference type="PROSITE" id="PS51195"/>
    </source>
</evidence>
<dbReference type="GO" id="GO:0005524">
    <property type="term" value="F:ATP binding"/>
    <property type="evidence" value="ECO:0007669"/>
    <property type="project" value="UniProtKB-UniRule"/>
</dbReference>
<evidence type="ECO:0000256" key="4">
    <source>
        <dbReference type="ARBA" id="ARBA00022840"/>
    </source>
</evidence>
<dbReference type="SMART" id="SM00487">
    <property type="entry name" value="DEXDc"/>
    <property type="match status" value="1"/>
</dbReference>
<accession>A0A1B6E718</accession>
<feature type="compositionally biased region" description="Basic residues" evidence="8">
    <location>
        <begin position="46"/>
        <end position="59"/>
    </location>
</feature>
<evidence type="ECO:0000259" key="9">
    <source>
        <dbReference type="PROSITE" id="PS51192"/>
    </source>
</evidence>
<evidence type="ECO:0000256" key="3">
    <source>
        <dbReference type="ARBA" id="ARBA00022806"/>
    </source>
</evidence>
<dbReference type="SMART" id="SM00490">
    <property type="entry name" value="HELICc"/>
    <property type="match status" value="1"/>
</dbReference>
<dbReference type="Pfam" id="PF00271">
    <property type="entry name" value="Helicase_C"/>
    <property type="match status" value="1"/>
</dbReference>
<reference evidence="12" key="1">
    <citation type="submission" date="2015-12" db="EMBL/GenBank/DDBJ databases">
        <title>De novo transcriptome assembly of four potential Pierce s Disease insect vectors from Arizona vineyards.</title>
        <authorList>
            <person name="Tassone E.E."/>
        </authorList>
    </citation>
    <scope>NUCLEOTIDE SEQUENCE</scope>
</reference>